<dbReference type="InterPro" id="IPR050316">
    <property type="entry name" value="Tyrosinase/Hemocyanin"/>
</dbReference>
<proteinExistence type="predicted"/>
<dbReference type="VEuPathDB" id="FungiDB:An09g05130"/>
<dbReference type="OMA" id="FNFLAWH"/>
<dbReference type="Proteomes" id="UP000068243">
    <property type="component" value="Unassembled WGS sequence"/>
</dbReference>
<dbReference type="AlphaFoldDB" id="A0A117E211"/>
<dbReference type="PROSITE" id="PS00497">
    <property type="entry name" value="TYROSINASE_1"/>
    <property type="match status" value="1"/>
</dbReference>
<feature type="signal peptide" evidence="3">
    <location>
        <begin position="1"/>
        <end position="19"/>
    </location>
</feature>
<keyword evidence="1" id="KW-0479">Metal-binding</keyword>
<sequence>MHCNWLKLVYLLYWPSAWALYNQSTGFPEQDIDNGVALQQIANDTLGNMKLESLATNGCRFEDARIRKEWPPSHAQGRRSLSLAARKEFTDAIVCLQSLPANISAEEKETFQGVQTRYDEFVATHINLTEHIHVTADFLAWHRFFLYAFENALRFECNYTGTLPYWEWGLDAENPQGSVLFNGDPYSMGTNGVDLNRTSIYWESKNMSIPAGTGGGCVYGGPFSNYTVHMGPIDAPGEQPVQYKLEYNPRCLSRDVNPTISQMSISFRNTTKLILSYDTIDWFQGVMQADQRFTDPTAPFTYGVHGGGHLTVGSVLADIDTSPAEPMFWLHHAQIDRVWTIWQGLDPAKRRNAIWGTSTRGDSPPSANMTLDDVLDFGFISQPLKFADLMNPLSGPFCYYYA</sequence>
<dbReference type="SUPFAM" id="SSF48056">
    <property type="entry name" value="Di-copper centre-containing domain"/>
    <property type="match status" value="1"/>
</dbReference>
<evidence type="ECO:0000256" key="3">
    <source>
        <dbReference type="SAM" id="SignalP"/>
    </source>
</evidence>
<evidence type="ECO:0000313" key="5">
    <source>
        <dbReference type="EMBL" id="GAQ43790.1"/>
    </source>
</evidence>
<feature type="domain" description="Tyrosinase copper-binding" evidence="4">
    <location>
        <begin position="133"/>
        <end position="150"/>
    </location>
</feature>
<evidence type="ECO:0000256" key="1">
    <source>
        <dbReference type="ARBA" id="ARBA00022723"/>
    </source>
</evidence>
<reference evidence="6" key="1">
    <citation type="journal article" date="2016" name="Genome Announc.">
        <title>Draft genome sequence of Aspergillus niger strain An76.</title>
        <authorList>
            <person name="Gong W."/>
            <person name="Cheng Z."/>
            <person name="Zhang H."/>
            <person name="Liu L."/>
            <person name="Gao P."/>
            <person name="Wang L."/>
        </authorList>
    </citation>
    <scope>NUCLEOTIDE SEQUENCE [LARGE SCALE GENOMIC DNA]</scope>
    <source>
        <strain evidence="6">An76</strain>
    </source>
</reference>
<dbReference type="InterPro" id="IPR002227">
    <property type="entry name" value="Tyrosinase_Cu-bd"/>
</dbReference>
<comment type="caution">
    <text evidence="5">The sequence shown here is derived from an EMBL/GenBank/DDBJ whole genome shotgun (WGS) entry which is preliminary data.</text>
</comment>
<organism evidence="5 6">
    <name type="scientific">Aspergillus niger</name>
    <dbReference type="NCBI Taxonomy" id="5061"/>
    <lineage>
        <taxon>Eukaryota</taxon>
        <taxon>Fungi</taxon>
        <taxon>Dikarya</taxon>
        <taxon>Ascomycota</taxon>
        <taxon>Pezizomycotina</taxon>
        <taxon>Eurotiomycetes</taxon>
        <taxon>Eurotiomycetidae</taxon>
        <taxon>Eurotiales</taxon>
        <taxon>Aspergillaceae</taxon>
        <taxon>Aspergillus</taxon>
        <taxon>Aspergillus subgen. Circumdati</taxon>
    </lineage>
</organism>
<dbReference type="PRINTS" id="PR00092">
    <property type="entry name" value="TYROSINASE"/>
</dbReference>
<evidence type="ECO:0000256" key="2">
    <source>
        <dbReference type="ARBA" id="ARBA00023008"/>
    </source>
</evidence>
<protein>
    <submittedName>
        <fullName evidence="5">Tyrosinase</fullName>
    </submittedName>
</protein>
<feature type="chain" id="PRO_5007147870" evidence="3">
    <location>
        <begin position="20"/>
        <end position="402"/>
    </location>
</feature>
<dbReference type="VEuPathDB" id="FungiDB:ASPNIDRAFT2_1169676"/>
<keyword evidence="3" id="KW-0732">Signal</keyword>
<dbReference type="OrthoDB" id="6132182at2759"/>
<dbReference type="GO" id="GO:0016491">
    <property type="term" value="F:oxidoreductase activity"/>
    <property type="evidence" value="ECO:0007669"/>
    <property type="project" value="InterPro"/>
</dbReference>
<keyword evidence="2" id="KW-0186">Copper</keyword>
<dbReference type="GO" id="GO:0046872">
    <property type="term" value="F:metal ion binding"/>
    <property type="evidence" value="ECO:0007669"/>
    <property type="project" value="UniProtKB-KW"/>
</dbReference>
<dbReference type="VEuPathDB" id="FungiDB:M747DRAFT_363580"/>
<dbReference type="EMBL" id="BCMY01000010">
    <property type="protein sequence ID" value="GAQ43790.1"/>
    <property type="molecule type" value="Genomic_DNA"/>
</dbReference>
<name>A0A117E211_ASPNG</name>
<dbReference type="PANTHER" id="PTHR11474:SF126">
    <property type="entry name" value="TYROSINASE-LIKE PROTEIN TYR-1-RELATED"/>
    <property type="match status" value="1"/>
</dbReference>
<dbReference type="Gene3D" id="1.10.1280.10">
    <property type="entry name" value="Di-copper center containing domain from catechol oxidase"/>
    <property type="match status" value="1"/>
</dbReference>
<gene>
    <name evidence="5" type="ORF">ABL_06451</name>
</gene>
<dbReference type="InterPro" id="IPR008922">
    <property type="entry name" value="Di-copper_centre_dom_sf"/>
</dbReference>
<dbReference type="Pfam" id="PF00264">
    <property type="entry name" value="Tyrosinase"/>
    <property type="match status" value="1"/>
</dbReference>
<dbReference type="PANTHER" id="PTHR11474">
    <property type="entry name" value="TYROSINASE FAMILY MEMBER"/>
    <property type="match status" value="1"/>
</dbReference>
<evidence type="ECO:0000259" key="4">
    <source>
        <dbReference type="PROSITE" id="PS00497"/>
    </source>
</evidence>
<accession>A0A117E211</accession>
<dbReference type="VEuPathDB" id="FungiDB:ATCC64974_9030"/>
<evidence type="ECO:0000313" key="6">
    <source>
        <dbReference type="Proteomes" id="UP000068243"/>
    </source>
</evidence>